<dbReference type="GO" id="GO:0008199">
    <property type="term" value="F:ferric iron binding"/>
    <property type="evidence" value="ECO:0007669"/>
    <property type="project" value="InterPro"/>
</dbReference>
<dbReference type="Pfam" id="PF00210">
    <property type="entry name" value="Ferritin"/>
    <property type="match status" value="1"/>
</dbReference>
<dbReference type="PROSITE" id="PS00819">
    <property type="entry name" value="DPS_2"/>
    <property type="match status" value="1"/>
</dbReference>
<evidence type="ECO:0000259" key="3">
    <source>
        <dbReference type="Pfam" id="PF00210"/>
    </source>
</evidence>
<dbReference type="InterPro" id="IPR002177">
    <property type="entry name" value="DPS_DNA-bd"/>
</dbReference>
<evidence type="ECO:0000256" key="2">
    <source>
        <dbReference type="RuleBase" id="RU003875"/>
    </source>
</evidence>
<dbReference type="InterPro" id="IPR012347">
    <property type="entry name" value="Ferritin-like"/>
</dbReference>
<dbReference type="CDD" id="cd01043">
    <property type="entry name" value="DPS"/>
    <property type="match status" value="1"/>
</dbReference>
<evidence type="ECO:0000313" key="4">
    <source>
        <dbReference type="EMBL" id="TXL74438.1"/>
    </source>
</evidence>
<dbReference type="GO" id="GO:0016722">
    <property type="term" value="F:oxidoreductase activity, acting on metal ions"/>
    <property type="evidence" value="ECO:0007669"/>
    <property type="project" value="InterPro"/>
</dbReference>
<dbReference type="InterPro" id="IPR009078">
    <property type="entry name" value="Ferritin-like_SF"/>
</dbReference>
<dbReference type="PIRSF" id="PIRSF005900">
    <property type="entry name" value="Dps"/>
    <property type="match status" value="1"/>
</dbReference>
<organism evidence="4 5">
    <name type="scientific">Vineibacter terrae</name>
    <dbReference type="NCBI Taxonomy" id="2586908"/>
    <lineage>
        <taxon>Bacteria</taxon>
        <taxon>Pseudomonadati</taxon>
        <taxon>Pseudomonadota</taxon>
        <taxon>Alphaproteobacteria</taxon>
        <taxon>Hyphomicrobiales</taxon>
        <taxon>Vineibacter</taxon>
    </lineage>
</organism>
<dbReference type="SUPFAM" id="SSF47240">
    <property type="entry name" value="Ferritin-like"/>
    <property type="match status" value="1"/>
</dbReference>
<name>A0A5C8PKM0_9HYPH</name>
<proteinExistence type="inferred from homology"/>
<keyword evidence="5" id="KW-1185">Reference proteome</keyword>
<comment type="similarity">
    <text evidence="1 2">Belongs to the Dps family.</text>
</comment>
<dbReference type="PANTHER" id="PTHR42932">
    <property type="entry name" value="GENERAL STRESS PROTEIN 20U"/>
    <property type="match status" value="1"/>
</dbReference>
<sequence>MAAVSLGLSDNARKQVAESLGPILADHYLLALKTHNFHWNVTGPNFQGLHTLFGGQYEALHAAVDEIAERIRTLGYPAPGGFAVYGKIATLTEAKGGESWSQMCEQLAADNDSLVQRCRVARELAESLGDAESGDLMIERMDALAKAAWMLRSHVG</sequence>
<dbReference type="OrthoDB" id="9797687at2"/>
<dbReference type="PANTHER" id="PTHR42932:SF3">
    <property type="entry name" value="DNA PROTECTION DURING STARVATION PROTEIN"/>
    <property type="match status" value="1"/>
</dbReference>
<dbReference type="EMBL" id="VDUZ01000018">
    <property type="protein sequence ID" value="TXL74438.1"/>
    <property type="molecule type" value="Genomic_DNA"/>
</dbReference>
<reference evidence="4 5" key="1">
    <citation type="submission" date="2019-06" db="EMBL/GenBank/DDBJ databases">
        <title>New taxonomy in bacterial strain CC-CFT640, isolated from vineyard.</title>
        <authorList>
            <person name="Lin S.-Y."/>
            <person name="Tsai C.-F."/>
            <person name="Young C.-C."/>
        </authorList>
    </citation>
    <scope>NUCLEOTIDE SEQUENCE [LARGE SCALE GENOMIC DNA]</scope>
    <source>
        <strain evidence="4 5">CC-CFT640</strain>
    </source>
</reference>
<gene>
    <name evidence="4" type="ORF">FHP25_16870</name>
</gene>
<dbReference type="InterPro" id="IPR023188">
    <property type="entry name" value="DPS_DNA-bd_CS"/>
</dbReference>
<dbReference type="Gene3D" id="1.20.1260.10">
    <property type="match status" value="1"/>
</dbReference>
<dbReference type="PRINTS" id="PR01346">
    <property type="entry name" value="HELNAPAPROT"/>
</dbReference>
<evidence type="ECO:0000313" key="5">
    <source>
        <dbReference type="Proteomes" id="UP000321638"/>
    </source>
</evidence>
<dbReference type="AlphaFoldDB" id="A0A5C8PKM0"/>
<dbReference type="InterPro" id="IPR008331">
    <property type="entry name" value="Ferritin_DPS_dom"/>
</dbReference>
<dbReference type="Proteomes" id="UP000321638">
    <property type="component" value="Unassembled WGS sequence"/>
</dbReference>
<accession>A0A5C8PKM0</accession>
<protein>
    <submittedName>
        <fullName evidence="4">DNA starvation/stationary phase protection protein</fullName>
    </submittedName>
</protein>
<dbReference type="RefSeq" id="WP_147848117.1">
    <property type="nucleotide sequence ID" value="NZ_VDUZ01000018.1"/>
</dbReference>
<evidence type="ECO:0000256" key="1">
    <source>
        <dbReference type="ARBA" id="ARBA00009497"/>
    </source>
</evidence>
<comment type="caution">
    <text evidence="4">The sequence shown here is derived from an EMBL/GenBank/DDBJ whole genome shotgun (WGS) entry which is preliminary data.</text>
</comment>
<feature type="domain" description="Ferritin/DPS" evidence="3">
    <location>
        <begin position="23"/>
        <end position="155"/>
    </location>
</feature>